<keyword evidence="2" id="KW-1185">Reference proteome</keyword>
<reference evidence="1 2" key="1">
    <citation type="submission" date="2022-10" db="EMBL/GenBank/DDBJ databases">
        <title>The complete genomes of actinobacterial strains from the NBC collection.</title>
        <authorList>
            <person name="Joergensen T.S."/>
            <person name="Alvarez Arevalo M."/>
            <person name="Sterndorff E.B."/>
            <person name="Faurdal D."/>
            <person name="Vuksanovic O."/>
            <person name="Mourched A.-S."/>
            <person name="Charusanti P."/>
            <person name="Shaw S."/>
            <person name="Blin K."/>
            <person name="Weber T."/>
        </authorList>
    </citation>
    <scope>NUCLEOTIDE SEQUENCE [LARGE SCALE GENOMIC DNA]</scope>
    <source>
        <strain evidence="1 2">NBC 01753</strain>
    </source>
</reference>
<accession>A0ABZ1GHK9</accession>
<dbReference type="EMBL" id="CP109134">
    <property type="protein sequence ID" value="WSD04669.1"/>
    <property type="molecule type" value="Genomic_DNA"/>
</dbReference>
<sequence length="119" mass="12913">MHDVRTHHRRAWREFLAGRAGGVTAVGFLHLDTVLGRRLLRTRVLGGVVNEYRYAAGPATTTFRAPQVAGACPWRRSRIAGRTGCANARTACGSVNSVSTRRSPEAIDVRASSRVDGVK</sequence>
<protein>
    <submittedName>
        <fullName evidence="1">Uncharacterized protein</fullName>
    </submittedName>
</protein>
<dbReference type="Proteomes" id="UP001335325">
    <property type="component" value="Chromosome"/>
</dbReference>
<dbReference type="RefSeq" id="WP_326750983.1">
    <property type="nucleotide sequence ID" value="NZ_CP109134.1"/>
</dbReference>
<dbReference type="GeneID" id="91541311"/>
<evidence type="ECO:0000313" key="1">
    <source>
        <dbReference type="EMBL" id="WSD04669.1"/>
    </source>
</evidence>
<proteinExistence type="predicted"/>
<evidence type="ECO:0000313" key="2">
    <source>
        <dbReference type="Proteomes" id="UP001335325"/>
    </source>
</evidence>
<name>A0ABZ1GHK9_9ACTN</name>
<gene>
    <name evidence="1" type="ORF">OIE73_02030</name>
</gene>
<organism evidence="1 2">
    <name type="scientific">Streptomyces hirsutus</name>
    <dbReference type="NCBI Taxonomy" id="35620"/>
    <lineage>
        <taxon>Bacteria</taxon>
        <taxon>Bacillati</taxon>
        <taxon>Actinomycetota</taxon>
        <taxon>Actinomycetes</taxon>
        <taxon>Kitasatosporales</taxon>
        <taxon>Streptomycetaceae</taxon>
        <taxon>Streptomyces</taxon>
    </lineage>
</organism>